<evidence type="ECO:0000313" key="5">
    <source>
        <dbReference type="EMBL" id="CAH1405967.1"/>
    </source>
</evidence>
<keyword evidence="2" id="KW-0808">Transferase</keyword>
<gene>
    <name evidence="5" type="ORF">NEZAVI_LOCUS14019</name>
</gene>
<dbReference type="PANTHER" id="PTHR10545:SF29">
    <property type="entry name" value="GH14572P-RELATED"/>
    <property type="match status" value="1"/>
</dbReference>
<dbReference type="Proteomes" id="UP001152798">
    <property type="component" value="Chromosome 6"/>
</dbReference>
<evidence type="ECO:0000256" key="3">
    <source>
        <dbReference type="ARBA" id="ARBA00023315"/>
    </source>
</evidence>
<dbReference type="Pfam" id="PF00583">
    <property type="entry name" value="Acetyltransf_1"/>
    <property type="match status" value="2"/>
</dbReference>
<dbReference type="CDD" id="cd04301">
    <property type="entry name" value="NAT_SF"/>
    <property type="match status" value="2"/>
</dbReference>
<dbReference type="GO" id="GO:0008080">
    <property type="term" value="F:N-acetyltransferase activity"/>
    <property type="evidence" value="ECO:0007669"/>
    <property type="project" value="UniProtKB-ARBA"/>
</dbReference>
<reference evidence="5" key="1">
    <citation type="submission" date="2022-01" db="EMBL/GenBank/DDBJ databases">
        <authorList>
            <person name="King R."/>
        </authorList>
    </citation>
    <scope>NUCLEOTIDE SEQUENCE</scope>
</reference>
<evidence type="ECO:0000259" key="4">
    <source>
        <dbReference type="PROSITE" id="PS51186"/>
    </source>
</evidence>
<dbReference type="FunFam" id="3.40.630.30:FF:000064">
    <property type="entry name" value="GNAT family acetyltransferase"/>
    <property type="match status" value="2"/>
</dbReference>
<dbReference type="SUPFAM" id="SSF55729">
    <property type="entry name" value="Acyl-CoA N-acyltransferases (Nat)"/>
    <property type="match status" value="2"/>
</dbReference>
<keyword evidence="6" id="KW-1185">Reference proteome</keyword>
<dbReference type="PANTHER" id="PTHR10545">
    <property type="entry name" value="DIAMINE N-ACETYLTRANSFERASE"/>
    <property type="match status" value="1"/>
</dbReference>
<dbReference type="EMBL" id="OV725082">
    <property type="protein sequence ID" value="CAH1405967.1"/>
    <property type="molecule type" value="Genomic_DNA"/>
</dbReference>
<evidence type="ECO:0000256" key="2">
    <source>
        <dbReference type="ARBA" id="ARBA00022679"/>
    </source>
</evidence>
<organism evidence="5 6">
    <name type="scientific">Nezara viridula</name>
    <name type="common">Southern green stink bug</name>
    <name type="synonym">Cimex viridulus</name>
    <dbReference type="NCBI Taxonomy" id="85310"/>
    <lineage>
        <taxon>Eukaryota</taxon>
        <taxon>Metazoa</taxon>
        <taxon>Ecdysozoa</taxon>
        <taxon>Arthropoda</taxon>
        <taxon>Hexapoda</taxon>
        <taxon>Insecta</taxon>
        <taxon>Pterygota</taxon>
        <taxon>Neoptera</taxon>
        <taxon>Paraneoptera</taxon>
        <taxon>Hemiptera</taxon>
        <taxon>Heteroptera</taxon>
        <taxon>Panheteroptera</taxon>
        <taxon>Pentatomomorpha</taxon>
        <taxon>Pentatomoidea</taxon>
        <taxon>Pentatomidae</taxon>
        <taxon>Pentatominae</taxon>
        <taxon>Nezara</taxon>
    </lineage>
</organism>
<feature type="domain" description="N-acetyltransferase" evidence="4">
    <location>
        <begin position="28"/>
        <end position="186"/>
    </location>
</feature>
<sequence>MNGLIIFCRLSNNKLVIISELVMATIKFNIRKAVKEDCEEIFRLVKELAEYEKQPQAVKNDAKTLEQDGFLTQLPTFQCLVVDDPSHDGAKPKLIAYAMYCLIYCSKSGKRFDFRDIYISSKYRSHGVGKQLLSAVCKEAVKENVVKMNLIVLKWNPANSFYKKLGMVNITDTEGWQCHLMKRNDIERIANSERLEMSANKLNIRKATKNDCEEIFRLIKELAIHEKSPNAVKVNTEILERDGFESENPPFMCMVIDEPDSKEKNPKLLAYTLYSRSYSSYEGKRFVLGDIFISAPYRGQGLGKKLMSAVCKEAIKENVKTIRFNVLKTNPSIEFYKKLGIENITETEGWQYTSMKSEIIVKTAEIY</sequence>
<dbReference type="PROSITE" id="PS51186">
    <property type="entry name" value="GNAT"/>
    <property type="match status" value="2"/>
</dbReference>
<name>A0A9P0HQK9_NEZVI</name>
<dbReference type="InterPro" id="IPR016181">
    <property type="entry name" value="Acyl_CoA_acyltransferase"/>
</dbReference>
<dbReference type="InterPro" id="IPR000182">
    <property type="entry name" value="GNAT_dom"/>
</dbReference>
<dbReference type="InterPro" id="IPR051016">
    <property type="entry name" value="Diverse_Substrate_AcTransf"/>
</dbReference>
<dbReference type="AlphaFoldDB" id="A0A9P0HQK9"/>
<dbReference type="OrthoDB" id="7305308at2759"/>
<proteinExistence type="inferred from homology"/>
<comment type="similarity">
    <text evidence="1">Belongs to the acetyltransferase family.</text>
</comment>
<evidence type="ECO:0000256" key="1">
    <source>
        <dbReference type="ARBA" id="ARBA00008694"/>
    </source>
</evidence>
<dbReference type="Gene3D" id="3.40.630.30">
    <property type="match status" value="2"/>
</dbReference>
<protein>
    <recommendedName>
        <fullName evidence="4">N-acetyltransferase domain-containing protein</fullName>
    </recommendedName>
</protein>
<keyword evidence="3" id="KW-0012">Acyltransferase</keyword>
<feature type="domain" description="N-acetyltransferase" evidence="4">
    <location>
        <begin position="202"/>
        <end position="360"/>
    </location>
</feature>
<accession>A0A9P0HQK9</accession>
<evidence type="ECO:0000313" key="6">
    <source>
        <dbReference type="Proteomes" id="UP001152798"/>
    </source>
</evidence>